<dbReference type="PROSITE" id="PS50294">
    <property type="entry name" value="WD_REPEATS_REGION"/>
    <property type="match status" value="2"/>
</dbReference>
<keyword evidence="2" id="KW-0677">Repeat</keyword>
<dbReference type="Proteomes" id="UP000749559">
    <property type="component" value="Unassembled WGS sequence"/>
</dbReference>
<keyword evidence="3" id="KW-0106">Calcium</keyword>
<evidence type="ECO:0000256" key="3">
    <source>
        <dbReference type="ARBA" id="ARBA00022837"/>
    </source>
</evidence>
<dbReference type="Gene3D" id="2.130.10.10">
    <property type="entry name" value="YVTN repeat-like/Quinoprotein amine dehydrogenase"/>
    <property type="match status" value="2"/>
</dbReference>
<feature type="repeat" description="WD" evidence="4">
    <location>
        <begin position="583"/>
        <end position="624"/>
    </location>
</feature>
<feature type="repeat" description="WD" evidence="4">
    <location>
        <begin position="487"/>
        <end position="528"/>
    </location>
</feature>
<dbReference type="InterPro" id="IPR002048">
    <property type="entry name" value="EF_hand_dom"/>
</dbReference>
<dbReference type="PANTHER" id="PTHR44324">
    <property type="entry name" value="WD40 REPEAT DOMAIN 95"/>
    <property type="match status" value="1"/>
</dbReference>
<dbReference type="SUPFAM" id="SSF101898">
    <property type="entry name" value="NHL repeat"/>
    <property type="match status" value="1"/>
</dbReference>
<evidence type="ECO:0000313" key="8">
    <source>
        <dbReference type="Proteomes" id="UP000749559"/>
    </source>
</evidence>
<dbReference type="InterPro" id="IPR036322">
    <property type="entry name" value="WD40_repeat_dom_sf"/>
</dbReference>
<feature type="region of interest" description="Disordered" evidence="5">
    <location>
        <begin position="768"/>
        <end position="807"/>
    </location>
</feature>
<keyword evidence="8" id="KW-1185">Reference proteome</keyword>
<dbReference type="InterPro" id="IPR018247">
    <property type="entry name" value="EF_Hand_1_Ca_BS"/>
</dbReference>
<dbReference type="InterPro" id="IPR051242">
    <property type="entry name" value="WD-EF-hand_domain"/>
</dbReference>
<dbReference type="Gene3D" id="1.10.238.10">
    <property type="entry name" value="EF-hand"/>
    <property type="match status" value="1"/>
</dbReference>
<dbReference type="OrthoDB" id="75172at2759"/>
<gene>
    <name evidence="7" type="ORF">OFUS_LOCUS18792</name>
</gene>
<dbReference type="InterPro" id="IPR019775">
    <property type="entry name" value="WD40_repeat_CS"/>
</dbReference>
<feature type="repeat" description="WD" evidence="4">
    <location>
        <begin position="634"/>
        <end position="668"/>
    </location>
</feature>
<accession>A0A8S4PLD9</accession>
<proteinExistence type="predicted"/>
<name>A0A8S4PLD9_OWEFU</name>
<evidence type="ECO:0000313" key="7">
    <source>
        <dbReference type="EMBL" id="CAH1794020.1"/>
    </source>
</evidence>
<feature type="compositionally biased region" description="Basic residues" evidence="5">
    <location>
        <begin position="794"/>
        <end position="804"/>
    </location>
</feature>
<dbReference type="PROSITE" id="PS50222">
    <property type="entry name" value="EF_HAND_2"/>
    <property type="match status" value="1"/>
</dbReference>
<dbReference type="GO" id="GO:0005509">
    <property type="term" value="F:calcium ion binding"/>
    <property type="evidence" value="ECO:0007669"/>
    <property type="project" value="InterPro"/>
</dbReference>
<dbReference type="PANTHER" id="PTHR44324:SF3">
    <property type="entry name" value="WD REPEAT-CONTAINING PROTEIN 49-LIKE"/>
    <property type="match status" value="1"/>
</dbReference>
<comment type="caution">
    <text evidence="7">The sequence shown here is derived from an EMBL/GenBank/DDBJ whole genome shotgun (WGS) entry which is preliminary data.</text>
</comment>
<evidence type="ECO:0000256" key="4">
    <source>
        <dbReference type="PROSITE-ProRule" id="PRU00221"/>
    </source>
</evidence>
<evidence type="ECO:0000256" key="2">
    <source>
        <dbReference type="ARBA" id="ARBA00022737"/>
    </source>
</evidence>
<dbReference type="PROSITE" id="PS00018">
    <property type="entry name" value="EF_HAND_1"/>
    <property type="match status" value="1"/>
</dbReference>
<evidence type="ECO:0000256" key="5">
    <source>
        <dbReference type="SAM" id="MobiDB-lite"/>
    </source>
</evidence>
<dbReference type="SUPFAM" id="SSF47473">
    <property type="entry name" value="EF-hand"/>
    <property type="match status" value="1"/>
</dbReference>
<dbReference type="InterPro" id="IPR020472">
    <property type="entry name" value="WD40_PAC1"/>
</dbReference>
<protein>
    <recommendedName>
        <fullName evidence="6">EF-hand domain-containing protein</fullName>
    </recommendedName>
</protein>
<dbReference type="InterPro" id="IPR011992">
    <property type="entry name" value="EF-hand-dom_pair"/>
</dbReference>
<feature type="repeat" description="WD" evidence="4">
    <location>
        <begin position="912"/>
        <end position="948"/>
    </location>
</feature>
<evidence type="ECO:0000256" key="1">
    <source>
        <dbReference type="ARBA" id="ARBA00022574"/>
    </source>
</evidence>
<dbReference type="Pfam" id="PF00400">
    <property type="entry name" value="WD40"/>
    <property type="match status" value="3"/>
</dbReference>
<feature type="repeat" description="WD" evidence="4">
    <location>
        <begin position="721"/>
        <end position="761"/>
    </location>
</feature>
<keyword evidence="1 4" id="KW-0853">WD repeat</keyword>
<evidence type="ECO:0000259" key="6">
    <source>
        <dbReference type="PROSITE" id="PS50222"/>
    </source>
</evidence>
<dbReference type="SUPFAM" id="SSF50978">
    <property type="entry name" value="WD40 repeat-like"/>
    <property type="match status" value="2"/>
</dbReference>
<dbReference type="SMART" id="SM00320">
    <property type="entry name" value="WD40"/>
    <property type="match status" value="8"/>
</dbReference>
<feature type="domain" description="EF-hand" evidence="6">
    <location>
        <begin position="166"/>
        <end position="201"/>
    </location>
</feature>
<organism evidence="7 8">
    <name type="scientific">Owenia fusiformis</name>
    <name type="common">Polychaete worm</name>
    <dbReference type="NCBI Taxonomy" id="6347"/>
    <lineage>
        <taxon>Eukaryota</taxon>
        <taxon>Metazoa</taxon>
        <taxon>Spiralia</taxon>
        <taxon>Lophotrochozoa</taxon>
        <taxon>Annelida</taxon>
        <taxon>Polychaeta</taxon>
        <taxon>Sedentaria</taxon>
        <taxon>Canalipalpata</taxon>
        <taxon>Sabellida</taxon>
        <taxon>Oweniida</taxon>
        <taxon>Oweniidae</taxon>
        <taxon>Owenia</taxon>
    </lineage>
</organism>
<dbReference type="AlphaFoldDB" id="A0A8S4PLD9"/>
<feature type="compositionally biased region" description="Low complexity" evidence="5">
    <location>
        <begin position="779"/>
        <end position="793"/>
    </location>
</feature>
<dbReference type="InterPro" id="IPR001680">
    <property type="entry name" value="WD40_rpt"/>
</dbReference>
<dbReference type="PROSITE" id="PS50082">
    <property type="entry name" value="WD_REPEATS_2"/>
    <property type="match status" value="5"/>
</dbReference>
<reference evidence="7" key="1">
    <citation type="submission" date="2022-03" db="EMBL/GenBank/DDBJ databases">
        <authorList>
            <person name="Martin C."/>
        </authorList>
    </citation>
    <scope>NUCLEOTIDE SEQUENCE</scope>
</reference>
<dbReference type="InterPro" id="IPR015943">
    <property type="entry name" value="WD40/YVTN_repeat-like_dom_sf"/>
</dbReference>
<feature type="region of interest" description="Disordered" evidence="5">
    <location>
        <begin position="1037"/>
        <end position="1058"/>
    </location>
</feature>
<dbReference type="PRINTS" id="PR00320">
    <property type="entry name" value="GPROTEINBRPT"/>
</dbReference>
<dbReference type="EMBL" id="CAIIXF020000009">
    <property type="protein sequence ID" value="CAH1794020.1"/>
    <property type="molecule type" value="Genomic_DNA"/>
</dbReference>
<sequence length="1242" mass="139711">MEEKIKRYENKIHALKTVKAQSSKKLNCQCITCYLNERMAKKLTLSYCILQYVTAQDDDIFDVDEIVEDTQARDGGGARPVGRENAEILPNVESFNRVDAHLRLEEKIQLHHLQMLSEFYANFEPPPIEIPSDSIYAPSRYQERDPESLNLDEFKDIIGKVLGTNEYTEQLEKLFVKLDTSCDGYVDWDEFCTYMLLQYRENDYMRHKRQLPFTQEPRIRHIVQNRQEVTTKIVAMECQGWKYVTISKEGAITVFDQNLHIDGATVMKQDDVDPSGQKRRFKMWITDAVYMPNCHKIAISSTGRDIRFFDASTSQIFEEFNLYGLNDVPHCLDYHCDMKNPEAEALLLFGNDCGAINLIYFTNPMAQLFGGTHKKEHGVSMIYMKDVMKQNKWTRISVINDVHPGDIIRKIEYLPHTHNIISSSGSSKNSLVIMDINRNKKSYVFQIGKGCDCFDYNRTLSLLVTGSSDYIVRLWNPFVPAKPIALLRGHTTGVIGVKIHESLEQIFSYSKESCVKVWDIKEHTCLQTVQIKFPSSIFGRIPEHGSNPLHLQGGAHNALVACSSDYISLLKCGVGKTHKEILPSTHNTQLCCAIYNEFYKQVVTGADDSTVCVWDIDSGAKCLMWTGAHGNEEITTMIFDRTWRRLFTGARNGTMKVWNFQNGHNINKAEPVSDTEITGLVHVVEGGKNIIAVGWSRLITIYDDSNPDNAIFKADNHWKGGQLHQDDILAIDYCSPNLLATGSFDGEILVWTLDTEKLIIRLKKGSPTAATKKPIGGVASSTTSSASSKSSRPNSRHRKRHKLQKGQPAPVDKLLFLAGRASSKRVESATLISSEAGTLFWWCIFGQKHELGSFYAPELADESVLALSTNPSNSILLTGDTTGNLAVWNILEYCVQPERKRVKTAPPLETSWRGHDGAVASVEFISHAKGKFILSSSTDKTAKLWDIQGHHIGTFGQSELWDLKNPKTWEYHKAIEAEANDMLGKVSKLDVEGGEDGRMSEIPTLERGETLTDDGTWLASAANNQTGTRKGSSEVIITGTDKGGQNIPPDTSKKEDTTLTQRPQTFPFKTNKSTLTAASNSSRLIESAGLGVKMERELIRRQADRQERREHFGENKIDPNEIQKFEHVCSPYQALVMPELKDFEIPTNLPVSTRMHSKGYHLGLNNETIKNMNLSYMPDSINTPEGATDTESVTKSTEKLNEFPAIHKKKSVNHSNLNSTTGSMNDRESPARLAFPELYTKK</sequence>
<dbReference type="PROSITE" id="PS00678">
    <property type="entry name" value="WD_REPEATS_1"/>
    <property type="match status" value="3"/>
</dbReference>